<dbReference type="STRING" id="1163406.A0A0L0NC66"/>
<evidence type="ECO:0000256" key="1">
    <source>
        <dbReference type="ARBA" id="ARBA00022723"/>
    </source>
</evidence>
<dbReference type="PANTHER" id="PTHR31313:SF85">
    <property type="entry name" value="ZN(II)2CYS6 TRANSCRIPTION FACTOR (EUROFUNG)"/>
    <property type="match status" value="1"/>
</dbReference>
<accession>A0A0L0NC66</accession>
<protein>
    <submittedName>
        <fullName evidence="9">Nitrogen assimilation transcription factor nirA</fullName>
    </submittedName>
</protein>
<keyword evidence="1" id="KW-0479">Metal-binding</keyword>
<sequence length="581" mass="64664">MGFPSASLAEVSSPRGAAVVDNSLETGSSPSSVSSPEGKLLSDLSLDENGKACSALRYLCFYEPTSAVHAPPALEQQSTSSPAYDMQPSKSDVRSLLTSSALESRAWEDFALANATLQSSIPQHSISRLVPIHWTSIAPMFMWVYRPAFMRDMAIGGPYYSPFLLTVLCAHAARFDEGKLSEVLISRARLLLGNEIHQQSPIPTVQALLQLSARDLAYGSISQAWFYSGMAFRMLHHSAGKIASFGDLSAEDIEIRRRLFWSCYFRGKAISPYLGRMPVLQDLPFDQPPELLDDSAEYEEWSPYCGGAMNLSRLPITEYPPMKSHLVSCFENSCKLAVIINDIIIPLYSRRGAPNVDDTLSGIRHRLNNRREESPPHLKCAPENLPDICPPPHILTQNLLYYTTIILLHRPFYSTLAHHNACRRASDSVEKLLLLLEKTFGFVRITYLMAYCIYTAASVMTQDVKTGYVEATLKMQTFLRALRQGGITCPVLQHSLNIITRSLESDAVNMASCRANSAAGDGFTSRNYLPAFPVLYWDPDVDDLRDTNQGGMDLDGLSFLESFPENYFENMSMIGEWHLPP</sequence>
<reference evidence="9 10" key="1">
    <citation type="journal article" date="2015" name="BMC Genomics">
        <title>The genome of the truffle-parasite Tolypocladium ophioglossoides and the evolution of antifungal peptaibiotics.</title>
        <authorList>
            <person name="Quandt C.A."/>
            <person name="Bushley K.E."/>
            <person name="Spatafora J.W."/>
        </authorList>
    </citation>
    <scope>NUCLEOTIDE SEQUENCE [LARGE SCALE GENOMIC DNA]</scope>
    <source>
        <strain evidence="9 10">CBS 100239</strain>
    </source>
</reference>
<evidence type="ECO:0000256" key="5">
    <source>
        <dbReference type="ARBA" id="ARBA00023163"/>
    </source>
</evidence>
<keyword evidence="3" id="KW-0805">Transcription regulation</keyword>
<evidence type="ECO:0000256" key="6">
    <source>
        <dbReference type="ARBA" id="ARBA00023242"/>
    </source>
</evidence>
<organism evidence="9 10">
    <name type="scientific">Tolypocladium ophioglossoides (strain CBS 100239)</name>
    <name type="common">Snaketongue truffleclub</name>
    <name type="synonym">Elaphocordyceps ophioglossoides</name>
    <dbReference type="NCBI Taxonomy" id="1163406"/>
    <lineage>
        <taxon>Eukaryota</taxon>
        <taxon>Fungi</taxon>
        <taxon>Dikarya</taxon>
        <taxon>Ascomycota</taxon>
        <taxon>Pezizomycotina</taxon>
        <taxon>Sordariomycetes</taxon>
        <taxon>Hypocreomycetidae</taxon>
        <taxon>Hypocreales</taxon>
        <taxon>Ophiocordycipitaceae</taxon>
        <taxon>Tolypocladium</taxon>
    </lineage>
</organism>
<dbReference type="Proteomes" id="UP000036947">
    <property type="component" value="Unassembled WGS sequence"/>
</dbReference>
<evidence type="ECO:0000313" key="10">
    <source>
        <dbReference type="Proteomes" id="UP000036947"/>
    </source>
</evidence>
<dbReference type="AlphaFoldDB" id="A0A0L0NC66"/>
<evidence type="ECO:0000256" key="7">
    <source>
        <dbReference type="SAM" id="MobiDB-lite"/>
    </source>
</evidence>
<comment type="caution">
    <text evidence="9">The sequence shown here is derived from an EMBL/GenBank/DDBJ whole genome shotgun (WGS) entry which is preliminary data.</text>
</comment>
<dbReference type="OrthoDB" id="4161332at2759"/>
<feature type="domain" description="Xylanolytic transcriptional activator regulatory" evidence="8">
    <location>
        <begin position="224"/>
        <end position="295"/>
    </location>
</feature>
<proteinExistence type="predicted"/>
<dbReference type="GO" id="GO:0006351">
    <property type="term" value="P:DNA-templated transcription"/>
    <property type="evidence" value="ECO:0007669"/>
    <property type="project" value="InterPro"/>
</dbReference>
<evidence type="ECO:0000256" key="2">
    <source>
        <dbReference type="ARBA" id="ARBA00022833"/>
    </source>
</evidence>
<evidence type="ECO:0000259" key="8">
    <source>
        <dbReference type="SMART" id="SM00906"/>
    </source>
</evidence>
<keyword evidence="10" id="KW-1185">Reference proteome</keyword>
<name>A0A0L0NC66_TOLOC</name>
<gene>
    <name evidence="9" type="ORF">TOPH_03795</name>
</gene>
<keyword evidence="4" id="KW-0238">DNA-binding</keyword>
<evidence type="ECO:0000256" key="4">
    <source>
        <dbReference type="ARBA" id="ARBA00023125"/>
    </source>
</evidence>
<keyword evidence="6" id="KW-0539">Nucleus</keyword>
<dbReference type="InterPro" id="IPR051615">
    <property type="entry name" value="Transcr_Regulatory_Elem"/>
</dbReference>
<keyword evidence="2" id="KW-0862">Zinc</keyword>
<dbReference type="InterPro" id="IPR007219">
    <property type="entry name" value="XnlR_reg_dom"/>
</dbReference>
<evidence type="ECO:0000313" key="9">
    <source>
        <dbReference type="EMBL" id="KND91752.1"/>
    </source>
</evidence>
<feature type="region of interest" description="Disordered" evidence="7">
    <location>
        <begin position="1"/>
        <end position="39"/>
    </location>
</feature>
<dbReference type="PANTHER" id="PTHR31313">
    <property type="entry name" value="TY1 ENHANCER ACTIVATOR"/>
    <property type="match status" value="1"/>
</dbReference>
<dbReference type="SMART" id="SM00906">
    <property type="entry name" value="Fungal_trans"/>
    <property type="match status" value="1"/>
</dbReference>
<dbReference type="GO" id="GO:0008270">
    <property type="term" value="F:zinc ion binding"/>
    <property type="evidence" value="ECO:0007669"/>
    <property type="project" value="InterPro"/>
</dbReference>
<dbReference type="EMBL" id="LFRF01000008">
    <property type="protein sequence ID" value="KND91752.1"/>
    <property type="molecule type" value="Genomic_DNA"/>
</dbReference>
<dbReference type="Pfam" id="PF04082">
    <property type="entry name" value="Fungal_trans"/>
    <property type="match status" value="1"/>
</dbReference>
<keyword evidence="5" id="KW-0804">Transcription</keyword>
<dbReference type="CDD" id="cd12148">
    <property type="entry name" value="fungal_TF_MHR"/>
    <property type="match status" value="1"/>
</dbReference>
<dbReference type="GO" id="GO:0003677">
    <property type="term" value="F:DNA binding"/>
    <property type="evidence" value="ECO:0007669"/>
    <property type="project" value="UniProtKB-KW"/>
</dbReference>
<evidence type="ECO:0000256" key="3">
    <source>
        <dbReference type="ARBA" id="ARBA00023015"/>
    </source>
</evidence>